<organism evidence="1 2">
    <name type="scientific">Rhizobium grahamii CCGE 502</name>
    <dbReference type="NCBI Taxonomy" id="990285"/>
    <lineage>
        <taxon>Bacteria</taxon>
        <taxon>Pseudomonadati</taxon>
        <taxon>Pseudomonadota</taxon>
        <taxon>Alphaproteobacteria</taxon>
        <taxon>Hyphomicrobiales</taxon>
        <taxon>Rhizobiaceae</taxon>
        <taxon>Rhizobium/Agrobacterium group</taxon>
        <taxon>Rhizobium</taxon>
    </lineage>
</organism>
<protein>
    <recommendedName>
        <fullName evidence="3">Tail fiber protein</fullName>
    </recommendedName>
</protein>
<reference evidence="1 2" key="1">
    <citation type="journal article" date="2012" name="J. Bacteriol.">
        <title>Genome sequence of Rhizobium grahamii CCGE502, a broad-host-range symbiont with low nodulation competitiveness in Phaseolus vulgaris.</title>
        <authorList>
            <person name="Althabegoiti M.J."/>
            <person name="Lozano L."/>
            <person name="Torres-Tejerizo G."/>
            <person name="Ormeno-Orrillo E."/>
            <person name="Rogel M.A."/>
            <person name="Gonzalez V."/>
            <person name="Martinez-Romero E."/>
        </authorList>
    </citation>
    <scope>NUCLEOTIDE SEQUENCE [LARGE SCALE GENOMIC DNA]</scope>
    <source>
        <strain evidence="1 2">CCGE 502</strain>
    </source>
</reference>
<comment type="caution">
    <text evidence="1">The sequence shown here is derived from an EMBL/GenBank/DDBJ whole genome shotgun (WGS) entry which is preliminary data.</text>
</comment>
<dbReference type="STRING" id="990285.RGCCGE502_22680"/>
<evidence type="ECO:0000313" key="2">
    <source>
        <dbReference type="Proteomes" id="UP000014411"/>
    </source>
</evidence>
<accession>S3HAU1</accession>
<sequence length="583" mass="60666">MPLPFAQIMRDFVTDGVPSSGNNKPKKSELRSWGQWVESLISAFTSGSDGNVFLTRASLFGTLTGFVDFDMAWVVQDPTAAYNGIYQKNGGSGTGFWVRVADLPYSFIAASDVGAGTANAIQASSTIPISSSALVIMNVFRANTGPVTVSFNGGAPLTIKSNAGNDIPSGGLVPGLLLLGTVSGSAFRLASDINSAASQAAAEAAAAAASASASLAQQRFVRTRVVATSNVNIANGLEAGDAIDGVTLAAGDLVLLTGQTAPSQNGIYVAVVSGAASRSPQFSAFNDHPGTYVTVLEGAVNSGSRWQSFTPMGGTLGAAAITFALTSLSGQDGEGFLRGGGYANNATDANNDIDFAPLYCRDRDNTITFSRATSLTKQLDALWVAGTNAGGLDAGTKAINTWYNFHAIKNPTTGVEDVVFSTSMTNPDMTRPNAAGFTKRRWLGAALTDGSGNFIPFTNDNEWFRFKTDVVSASTVANGNVATLRQLAIPSGAKAEAEVYVQAFSSGGTNTGFLSVRDPDRGAFTASATTAIGFYGTGTAQFIQSIRISTDNVGRVYTGDSNNVDGRLNLRTIGWRIDRTQMR</sequence>
<dbReference type="eggNOG" id="COG4675">
    <property type="taxonomic scope" value="Bacteria"/>
</dbReference>
<dbReference type="EMBL" id="AEYE02000029">
    <property type="protein sequence ID" value="EPE95704.1"/>
    <property type="molecule type" value="Genomic_DNA"/>
</dbReference>
<evidence type="ECO:0000313" key="1">
    <source>
        <dbReference type="EMBL" id="EPE95704.1"/>
    </source>
</evidence>
<dbReference type="RefSeq" id="WP_016556486.1">
    <property type="nucleotide sequence ID" value="NZ_AEYE02000029.1"/>
</dbReference>
<name>S3HAU1_9HYPH</name>
<gene>
    <name evidence="1" type="ORF">RGCCGE502_22680</name>
</gene>
<evidence type="ECO:0008006" key="3">
    <source>
        <dbReference type="Google" id="ProtNLM"/>
    </source>
</evidence>
<proteinExistence type="predicted"/>
<dbReference type="AlphaFoldDB" id="S3HAU1"/>
<dbReference type="Proteomes" id="UP000014411">
    <property type="component" value="Unassembled WGS sequence"/>
</dbReference>
<keyword evidence="2" id="KW-1185">Reference proteome</keyword>
<dbReference type="HOGENOM" id="CLU_467589_0_0_5"/>